<evidence type="ECO:0000313" key="9">
    <source>
        <dbReference type="Proteomes" id="UP001151529"/>
    </source>
</evidence>
<keyword evidence="5 7" id="KW-0472">Membrane</keyword>
<dbReference type="InterPro" id="IPR052222">
    <property type="entry name" value="DESIGUAL"/>
</dbReference>
<comment type="similarity">
    <text evidence="6">Belongs to the DESIGUAL family.</text>
</comment>
<comment type="subcellular location">
    <subcellularLocation>
        <location evidence="1">Endomembrane system</location>
        <topology evidence="1">Multi-pass membrane protein</topology>
    </subcellularLocation>
</comment>
<evidence type="ECO:0000256" key="3">
    <source>
        <dbReference type="ARBA" id="ARBA00022729"/>
    </source>
</evidence>
<feature type="transmembrane region" description="Helical" evidence="7">
    <location>
        <begin position="72"/>
        <end position="95"/>
    </location>
</feature>
<evidence type="ECO:0008006" key="10">
    <source>
        <dbReference type="Google" id="ProtNLM"/>
    </source>
</evidence>
<keyword evidence="3" id="KW-0732">Signal</keyword>
<feature type="transmembrane region" description="Helical" evidence="7">
    <location>
        <begin position="18"/>
        <end position="38"/>
    </location>
</feature>
<proteinExistence type="inferred from homology"/>
<dbReference type="EMBL" id="JAPFFL010000012">
    <property type="protein sequence ID" value="KAJ6689770.1"/>
    <property type="molecule type" value="Genomic_DNA"/>
</dbReference>
<evidence type="ECO:0000313" key="8">
    <source>
        <dbReference type="EMBL" id="KAJ6689770.1"/>
    </source>
</evidence>
<evidence type="ECO:0000256" key="2">
    <source>
        <dbReference type="ARBA" id="ARBA00022692"/>
    </source>
</evidence>
<dbReference type="OrthoDB" id="1861835at2759"/>
<accession>A0A9Q0PKB7</accession>
<evidence type="ECO:0000256" key="6">
    <source>
        <dbReference type="ARBA" id="ARBA00029467"/>
    </source>
</evidence>
<reference evidence="8" key="2">
    <citation type="journal article" date="2023" name="Int. J. Mol. Sci.">
        <title>De Novo Assembly and Annotation of 11 Diverse Shrub Willow (Salix) Genomes Reveals Novel Gene Organization in Sex-Linked Regions.</title>
        <authorList>
            <person name="Hyden B."/>
            <person name="Feng K."/>
            <person name="Yates T.B."/>
            <person name="Jawdy S."/>
            <person name="Cereghino C."/>
            <person name="Smart L.B."/>
            <person name="Muchero W."/>
        </authorList>
    </citation>
    <scope>NUCLEOTIDE SEQUENCE [LARGE SCALE GENOMIC DNA]</scope>
    <source>
        <tissue evidence="8">Shoot tip</tissue>
    </source>
</reference>
<keyword evidence="9" id="KW-1185">Reference proteome</keyword>
<dbReference type="PANTHER" id="PTHR31769">
    <property type="entry name" value="OS07G0462200 PROTEIN-RELATED"/>
    <property type="match status" value="1"/>
</dbReference>
<feature type="transmembrane region" description="Helical" evidence="7">
    <location>
        <begin position="167"/>
        <end position="188"/>
    </location>
</feature>
<name>A0A9Q0PKB7_SALVM</name>
<dbReference type="AlphaFoldDB" id="A0A9Q0PKB7"/>
<keyword evidence="2 7" id="KW-0812">Transmembrane</keyword>
<evidence type="ECO:0000256" key="4">
    <source>
        <dbReference type="ARBA" id="ARBA00022989"/>
    </source>
</evidence>
<organism evidence="8 9">
    <name type="scientific">Salix viminalis</name>
    <name type="common">Common osier</name>
    <name type="synonym">Basket willow</name>
    <dbReference type="NCBI Taxonomy" id="40686"/>
    <lineage>
        <taxon>Eukaryota</taxon>
        <taxon>Viridiplantae</taxon>
        <taxon>Streptophyta</taxon>
        <taxon>Embryophyta</taxon>
        <taxon>Tracheophyta</taxon>
        <taxon>Spermatophyta</taxon>
        <taxon>Magnoliopsida</taxon>
        <taxon>eudicotyledons</taxon>
        <taxon>Gunneridae</taxon>
        <taxon>Pentapetalae</taxon>
        <taxon>rosids</taxon>
        <taxon>fabids</taxon>
        <taxon>Malpighiales</taxon>
        <taxon>Salicaceae</taxon>
        <taxon>Saliceae</taxon>
        <taxon>Salix</taxon>
    </lineage>
</organism>
<keyword evidence="4 7" id="KW-1133">Transmembrane helix</keyword>
<feature type="transmembrane region" description="Helical" evidence="7">
    <location>
        <begin position="124"/>
        <end position="146"/>
    </location>
</feature>
<comment type="caution">
    <text evidence="8">The sequence shown here is derived from an EMBL/GenBank/DDBJ whole genome shotgun (WGS) entry which is preliminary data.</text>
</comment>
<evidence type="ECO:0000256" key="1">
    <source>
        <dbReference type="ARBA" id="ARBA00004127"/>
    </source>
</evidence>
<dbReference type="GO" id="GO:0012505">
    <property type="term" value="C:endomembrane system"/>
    <property type="evidence" value="ECO:0007669"/>
    <property type="project" value="UniProtKB-SubCell"/>
</dbReference>
<evidence type="ECO:0000256" key="7">
    <source>
        <dbReference type="SAM" id="Phobius"/>
    </source>
</evidence>
<sequence length="287" mass="31317">MLILHQVLGSTDLGSKTAAFLVVFTIVCGMFCFILCLIAEATRSQVTWVNSDNKENDEDSQCLYTGSGKTPFLCAAIAFVGLAVSMVVEHIYMLIAVSKAPPPALAAWDTNSAFAKSITTQAGFFFVTTWLCFAVGETLLLFGLSVESGHLKNWSRARPSCLIVREGLFSAAGIFALLTVFFASGLYLTALRAQRMTQEHENTRREILEASALYASPPRSPPLHLITAVARENPVARGNQAQEPPFTYPPATKQLHFGVKQEKDWRVGALSCFSEAVGRVQRIYGGK</sequence>
<protein>
    <recommendedName>
        <fullName evidence="10">Transmembrane protein</fullName>
    </recommendedName>
</protein>
<dbReference type="Proteomes" id="UP001151529">
    <property type="component" value="Chromosome 8"/>
</dbReference>
<evidence type="ECO:0000256" key="5">
    <source>
        <dbReference type="ARBA" id="ARBA00023136"/>
    </source>
</evidence>
<dbReference type="InterPro" id="IPR009606">
    <property type="entry name" value="DEAL/Modifying_wall_lignin1/2"/>
</dbReference>
<reference evidence="8" key="1">
    <citation type="submission" date="2022-11" db="EMBL/GenBank/DDBJ databases">
        <authorList>
            <person name="Hyden B.L."/>
            <person name="Feng K."/>
            <person name="Yates T."/>
            <person name="Jawdy S."/>
            <person name="Smart L.B."/>
            <person name="Muchero W."/>
        </authorList>
    </citation>
    <scope>NUCLEOTIDE SEQUENCE</scope>
    <source>
        <tissue evidence="8">Shoot tip</tissue>
    </source>
</reference>
<gene>
    <name evidence="8" type="ORF">OIU85_006114</name>
</gene>
<dbReference type="Pfam" id="PF06749">
    <property type="entry name" value="DUF1218"/>
    <property type="match status" value="1"/>
</dbReference>